<sequence>MLKRLTTSPFLHLSCFDIFTLEEQRILKKYRKENFAEKKLVYSERRAIGKCPLTRRSFCLWAASVWMESHLPHSKFLKLKSSLTLTQMAFSLSLPLIKALGRSKILPLLVLAPWLVMR</sequence>
<organism evidence="1 2">
    <name type="scientific">Camellia lanceoleosa</name>
    <dbReference type="NCBI Taxonomy" id="1840588"/>
    <lineage>
        <taxon>Eukaryota</taxon>
        <taxon>Viridiplantae</taxon>
        <taxon>Streptophyta</taxon>
        <taxon>Embryophyta</taxon>
        <taxon>Tracheophyta</taxon>
        <taxon>Spermatophyta</taxon>
        <taxon>Magnoliopsida</taxon>
        <taxon>eudicotyledons</taxon>
        <taxon>Gunneridae</taxon>
        <taxon>Pentapetalae</taxon>
        <taxon>asterids</taxon>
        <taxon>Ericales</taxon>
        <taxon>Theaceae</taxon>
        <taxon>Camellia</taxon>
    </lineage>
</organism>
<evidence type="ECO:0000313" key="1">
    <source>
        <dbReference type="EMBL" id="KAI8008578.1"/>
    </source>
</evidence>
<gene>
    <name evidence="1" type="ORF">LOK49_LG07G03195</name>
</gene>
<comment type="caution">
    <text evidence="1">The sequence shown here is derived from an EMBL/GenBank/DDBJ whole genome shotgun (WGS) entry which is preliminary data.</text>
</comment>
<proteinExistence type="predicted"/>
<evidence type="ECO:0000313" key="2">
    <source>
        <dbReference type="Proteomes" id="UP001060215"/>
    </source>
</evidence>
<name>A0ACC0H6X7_9ERIC</name>
<protein>
    <submittedName>
        <fullName evidence="1">O-fucosyltransferase 1</fullName>
    </submittedName>
</protein>
<keyword evidence="2" id="KW-1185">Reference proteome</keyword>
<dbReference type="EMBL" id="CM045764">
    <property type="protein sequence ID" value="KAI8008578.1"/>
    <property type="molecule type" value="Genomic_DNA"/>
</dbReference>
<dbReference type="Proteomes" id="UP001060215">
    <property type="component" value="Chromosome 7"/>
</dbReference>
<reference evidence="1 2" key="1">
    <citation type="journal article" date="2022" name="Plant J.">
        <title>Chromosome-level genome of Camellia lanceoleosa provides a valuable resource for understanding genome evolution and self-incompatibility.</title>
        <authorList>
            <person name="Gong W."/>
            <person name="Xiao S."/>
            <person name="Wang L."/>
            <person name="Liao Z."/>
            <person name="Chang Y."/>
            <person name="Mo W."/>
            <person name="Hu G."/>
            <person name="Li W."/>
            <person name="Zhao G."/>
            <person name="Zhu H."/>
            <person name="Hu X."/>
            <person name="Ji K."/>
            <person name="Xiang X."/>
            <person name="Song Q."/>
            <person name="Yuan D."/>
            <person name="Jin S."/>
            <person name="Zhang L."/>
        </authorList>
    </citation>
    <scope>NUCLEOTIDE SEQUENCE [LARGE SCALE GENOMIC DNA]</scope>
    <source>
        <strain evidence="1">SQ_2022a</strain>
    </source>
</reference>
<accession>A0ACC0H6X7</accession>